<dbReference type="EMBL" id="HBGK01013501">
    <property type="protein sequence ID" value="CAD9278078.1"/>
    <property type="molecule type" value="Transcribed_RNA"/>
</dbReference>
<dbReference type="AlphaFoldDB" id="A0A7S1Y3P4"/>
<proteinExistence type="predicted"/>
<evidence type="ECO:0000313" key="1">
    <source>
        <dbReference type="EMBL" id="CAD9278078.1"/>
    </source>
</evidence>
<sequence>MFEVLGSWTFNQRMMTGSCPTIDLGSTATPSSDSGAERKLIEMSTMEVTAPSIAKQDAILDDLMGQIQSCGNACSYCNGPKPRKVKQAGVKRALWHAMREGNVLLEDLPAKMKKATRIRDLFGNNSSSTKEPELKEVKILVLQLLAAGILDTSFSVDQKGKVSVHCVTTVNKDCVPFHADQRYWKGINHETPQEQYSQLVWFRQLSSQSRSEAQEGGCVFFGVA</sequence>
<accession>A0A7S1Y3P4</accession>
<protein>
    <submittedName>
        <fullName evidence="1">Uncharacterized protein</fullName>
    </submittedName>
</protein>
<name>A0A7S1Y3P4_9STRA</name>
<reference evidence="1" key="1">
    <citation type="submission" date="2021-01" db="EMBL/GenBank/DDBJ databases">
        <authorList>
            <person name="Corre E."/>
            <person name="Pelletier E."/>
            <person name="Niang G."/>
            <person name="Scheremetjew M."/>
            <person name="Finn R."/>
            <person name="Kale V."/>
            <person name="Holt S."/>
            <person name="Cochrane G."/>
            <person name="Meng A."/>
            <person name="Brown T."/>
            <person name="Cohen L."/>
        </authorList>
    </citation>
    <scope>NUCLEOTIDE SEQUENCE</scope>
    <source>
        <strain evidence="1">CCMP 410</strain>
    </source>
</reference>
<gene>
    <name evidence="1" type="ORF">GOCE00092_LOCUS6987</name>
</gene>
<organism evidence="1">
    <name type="scientific">Grammatophora oceanica</name>
    <dbReference type="NCBI Taxonomy" id="210454"/>
    <lineage>
        <taxon>Eukaryota</taxon>
        <taxon>Sar</taxon>
        <taxon>Stramenopiles</taxon>
        <taxon>Ochrophyta</taxon>
        <taxon>Bacillariophyta</taxon>
        <taxon>Fragilariophyceae</taxon>
        <taxon>Fragilariophycidae</taxon>
        <taxon>Rhabdonematales</taxon>
        <taxon>Grammatophoraceae</taxon>
        <taxon>Grammatophora</taxon>
    </lineage>
</organism>